<protein>
    <submittedName>
        <fullName evidence="2">Uncharacterized protein</fullName>
    </submittedName>
</protein>
<feature type="compositionally biased region" description="Gly residues" evidence="1">
    <location>
        <begin position="129"/>
        <end position="146"/>
    </location>
</feature>
<feature type="compositionally biased region" description="Basic residues" evidence="1">
    <location>
        <begin position="184"/>
        <end position="194"/>
    </location>
</feature>
<feature type="region of interest" description="Disordered" evidence="1">
    <location>
        <begin position="226"/>
        <end position="245"/>
    </location>
</feature>
<reference evidence="3" key="2">
    <citation type="journal article" date="2008" name="Nucleic Acids Res.">
        <title>The rice annotation project database (RAP-DB): 2008 update.</title>
        <authorList>
            <consortium name="The rice annotation project (RAP)"/>
        </authorList>
    </citation>
    <scope>GENOME REANNOTATION</scope>
    <source>
        <strain evidence="3">cv. Nipponbare</strain>
    </source>
</reference>
<sequence>MASYHFGLRDDADVFSATLPGKCISLNVFSATLPVNRISRNAFVLTHLVQVHSCSVRSKVVHVSFTFFAFGHVRARAEVACSGGGVGAPWAGPAACGRGGGGGWRRGELEAVAAEWRSGGVARWRGDQARGGGVRGSGDVVDGGGGRVDRSRSSAGRGDRSEREIEIEIKREREAAAALTQEMRRRRLRRRRRGPPSDGEKRRRCRRGVALGTVAAKERPIKIEKRLSVGGEDEGAPGIYIPPDL</sequence>
<name>Q84YZ7_ORYSJ</name>
<organism evidence="2 3">
    <name type="scientific">Oryza sativa subsp. japonica</name>
    <name type="common">Rice</name>
    <dbReference type="NCBI Taxonomy" id="39947"/>
    <lineage>
        <taxon>Eukaryota</taxon>
        <taxon>Viridiplantae</taxon>
        <taxon>Streptophyta</taxon>
        <taxon>Embryophyta</taxon>
        <taxon>Tracheophyta</taxon>
        <taxon>Spermatophyta</taxon>
        <taxon>Magnoliopsida</taxon>
        <taxon>Liliopsida</taxon>
        <taxon>Poales</taxon>
        <taxon>Poaceae</taxon>
        <taxon>BOP clade</taxon>
        <taxon>Oryzoideae</taxon>
        <taxon>Oryzeae</taxon>
        <taxon>Oryzinae</taxon>
        <taxon>Oryza</taxon>
        <taxon>Oryza sativa</taxon>
    </lineage>
</organism>
<dbReference type="AlphaFoldDB" id="Q84YZ7"/>
<dbReference type="Proteomes" id="UP000000763">
    <property type="component" value="Chromosome 7"/>
</dbReference>
<dbReference type="EMBL" id="AP005309">
    <property type="protein sequence ID" value="BAC56826.1"/>
    <property type="molecule type" value="Genomic_DNA"/>
</dbReference>
<feature type="region of interest" description="Disordered" evidence="1">
    <location>
        <begin position="125"/>
        <end position="162"/>
    </location>
</feature>
<gene>
    <name evidence="2" type="primary">P0474G09.129</name>
</gene>
<evidence type="ECO:0000313" key="2">
    <source>
        <dbReference type="EMBL" id="BAC56826.1"/>
    </source>
</evidence>
<evidence type="ECO:0000313" key="3">
    <source>
        <dbReference type="Proteomes" id="UP000000763"/>
    </source>
</evidence>
<evidence type="ECO:0000256" key="1">
    <source>
        <dbReference type="SAM" id="MobiDB-lite"/>
    </source>
</evidence>
<feature type="region of interest" description="Disordered" evidence="1">
    <location>
        <begin position="183"/>
        <end position="208"/>
    </location>
</feature>
<feature type="compositionally biased region" description="Basic and acidic residues" evidence="1">
    <location>
        <begin position="147"/>
        <end position="162"/>
    </location>
</feature>
<accession>Q84YZ7</accession>
<reference evidence="3" key="1">
    <citation type="journal article" date="2005" name="Nature">
        <title>The map-based sequence of the rice genome.</title>
        <authorList>
            <consortium name="International rice genome sequencing project (IRGSP)"/>
            <person name="Matsumoto T."/>
            <person name="Wu J."/>
            <person name="Kanamori H."/>
            <person name="Katayose Y."/>
            <person name="Fujisawa M."/>
            <person name="Namiki N."/>
            <person name="Mizuno H."/>
            <person name="Yamamoto K."/>
            <person name="Antonio B.A."/>
            <person name="Baba T."/>
            <person name="Sakata K."/>
            <person name="Nagamura Y."/>
            <person name="Aoki H."/>
            <person name="Arikawa K."/>
            <person name="Arita K."/>
            <person name="Bito T."/>
            <person name="Chiden Y."/>
            <person name="Fujitsuka N."/>
            <person name="Fukunaka R."/>
            <person name="Hamada M."/>
            <person name="Harada C."/>
            <person name="Hayashi A."/>
            <person name="Hijishita S."/>
            <person name="Honda M."/>
            <person name="Hosokawa S."/>
            <person name="Ichikawa Y."/>
            <person name="Idonuma A."/>
            <person name="Iijima M."/>
            <person name="Ikeda M."/>
            <person name="Ikeno M."/>
            <person name="Ito K."/>
            <person name="Ito S."/>
            <person name="Ito T."/>
            <person name="Ito Y."/>
            <person name="Ito Y."/>
            <person name="Iwabuchi A."/>
            <person name="Kamiya K."/>
            <person name="Karasawa W."/>
            <person name="Kurita K."/>
            <person name="Katagiri S."/>
            <person name="Kikuta A."/>
            <person name="Kobayashi H."/>
            <person name="Kobayashi N."/>
            <person name="Machita K."/>
            <person name="Maehara T."/>
            <person name="Masukawa M."/>
            <person name="Mizubayashi T."/>
            <person name="Mukai Y."/>
            <person name="Nagasaki H."/>
            <person name="Nagata Y."/>
            <person name="Naito S."/>
            <person name="Nakashima M."/>
            <person name="Nakama Y."/>
            <person name="Nakamichi Y."/>
            <person name="Nakamura M."/>
            <person name="Meguro A."/>
            <person name="Negishi M."/>
            <person name="Ohta I."/>
            <person name="Ohta T."/>
            <person name="Okamoto M."/>
            <person name="Ono N."/>
            <person name="Saji S."/>
            <person name="Sakaguchi M."/>
            <person name="Sakai K."/>
            <person name="Shibata M."/>
            <person name="Shimokawa T."/>
            <person name="Song J."/>
            <person name="Takazaki Y."/>
            <person name="Terasawa K."/>
            <person name="Tsugane M."/>
            <person name="Tsuji K."/>
            <person name="Ueda S."/>
            <person name="Waki K."/>
            <person name="Yamagata H."/>
            <person name="Yamamoto M."/>
            <person name="Yamamoto S."/>
            <person name="Yamane H."/>
            <person name="Yoshiki S."/>
            <person name="Yoshihara R."/>
            <person name="Yukawa K."/>
            <person name="Zhong H."/>
            <person name="Yano M."/>
            <person name="Yuan Q."/>
            <person name="Ouyang S."/>
            <person name="Liu J."/>
            <person name="Jones K.M."/>
            <person name="Gansberger K."/>
            <person name="Moffat K."/>
            <person name="Hill J."/>
            <person name="Bera J."/>
            <person name="Fadrosh D."/>
            <person name="Jin S."/>
            <person name="Johri S."/>
            <person name="Kim M."/>
            <person name="Overton L."/>
            <person name="Reardon M."/>
            <person name="Tsitrin T."/>
            <person name="Vuong H."/>
            <person name="Weaver B."/>
            <person name="Ciecko A."/>
            <person name="Tallon L."/>
            <person name="Jackson J."/>
            <person name="Pai G."/>
            <person name="Aken S.V."/>
            <person name="Utterback T."/>
            <person name="Reidmuller S."/>
            <person name="Feldblyum T."/>
            <person name="Hsiao J."/>
            <person name="Zismann V."/>
            <person name="Iobst S."/>
            <person name="de Vazeille A.R."/>
            <person name="Buell C.R."/>
            <person name="Ying K."/>
            <person name="Li Y."/>
            <person name="Lu T."/>
            <person name="Huang Y."/>
            <person name="Zhao Q."/>
            <person name="Feng Q."/>
            <person name="Zhang L."/>
            <person name="Zhu J."/>
            <person name="Weng Q."/>
            <person name="Mu J."/>
            <person name="Lu Y."/>
            <person name="Fan D."/>
            <person name="Liu Y."/>
            <person name="Guan J."/>
            <person name="Zhang Y."/>
            <person name="Yu S."/>
            <person name="Liu X."/>
            <person name="Zhang Y."/>
            <person name="Hong G."/>
            <person name="Han B."/>
            <person name="Choisne N."/>
            <person name="Demange N."/>
            <person name="Orjeda G."/>
            <person name="Samain S."/>
            <person name="Cattolico L."/>
            <person name="Pelletier E."/>
            <person name="Couloux A."/>
            <person name="Segurens B."/>
            <person name="Wincker P."/>
            <person name="D'Hont A."/>
            <person name="Scarpelli C."/>
            <person name="Weissenbach J."/>
            <person name="Salanoubat M."/>
            <person name="Quetier F."/>
            <person name="Yu Y."/>
            <person name="Kim H.R."/>
            <person name="Rambo T."/>
            <person name="Currie J."/>
            <person name="Collura K."/>
            <person name="Luo M."/>
            <person name="Yang T."/>
            <person name="Ammiraju J.S.S."/>
            <person name="Engler F."/>
            <person name="Soderlund C."/>
            <person name="Wing R.A."/>
            <person name="Palmer L.E."/>
            <person name="de la Bastide M."/>
            <person name="Spiegel L."/>
            <person name="Nascimento L."/>
            <person name="Zutavern T."/>
            <person name="O'Shaughnessy A."/>
            <person name="Dike S."/>
            <person name="Dedhia N."/>
            <person name="Preston R."/>
            <person name="Balija V."/>
            <person name="McCombie W.R."/>
            <person name="Chow T."/>
            <person name="Chen H."/>
            <person name="Chung M."/>
            <person name="Chen C."/>
            <person name="Shaw J."/>
            <person name="Wu H."/>
            <person name="Hsiao K."/>
            <person name="Chao Y."/>
            <person name="Chu M."/>
            <person name="Cheng C."/>
            <person name="Hour A."/>
            <person name="Lee P."/>
            <person name="Lin S."/>
            <person name="Lin Y."/>
            <person name="Liou J."/>
            <person name="Liu S."/>
            <person name="Hsing Y."/>
            <person name="Raghuvanshi S."/>
            <person name="Mohanty A."/>
            <person name="Bharti A.K."/>
            <person name="Gaur A."/>
            <person name="Gupta V."/>
            <person name="Kumar D."/>
            <person name="Ravi V."/>
            <person name="Vij S."/>
            <person name="Kapur A."/>
            <person name="Khurana P."/>
            <person name="Khurana P."/>
            <person name="Khurana J.P."/>
            <person name="Tyagi A.K."/>
            <person name="Gaikwad K."/>
            <person name="Singh A."/>
            <person name="Dalal V."/>
            <person name="Srivastava S."/>
            <person name="Dixit A."/>
            <person name="Pal A.K."/>
            <person name="Ghazi I.A."/>
            <person name="Yadav M."/>
            <person name="Pandit A."/>
            <person name="Bhargava A."/>
            <person name="Sureshbabu K."/>
            <person name="Batra K."/>
            <person name="Sharma T.R."/>
            <person name="Mohapatra T."/>
            <person name="Singh N.K."/>
            <person name="Messing J."/>
            <person name="Nelson A.B."/>
            <person name="Fuks G."/>
            <person name="Kavchok S."/>
            <person name="Keizer G."/>
            <person name="Linton E."/>
            <person name="Llaca V."/>
            <person name="Song R."/>
            <person name="Tanyolac B."/>
            <person name="Young S."/>
            <person name="Ho-Il K."/>
            <person name="Hahn J.H."/>
            <person name="Sangsakoo G."/>
            <person name="Vanavichit A."/>
            <person name="de Mattos Luiz.A.T."/>
            <person name="Zimmer P.D."/>
            <person name="Malone G."/>
            <person name="Dellagostin O."/>
            <person name="de Oliveira A.C."/>
            <person name="Bevan M."/>
            <person name="Bancroft I."/>
            <person name="Minx P."/>
            <person name="Cordum H."/>
            <person name="Wilson R."/>
            <person name="Cheng Z."/>
            <person name="Jin W."/>
            <person name="Jiang J."/>
            <person name="Leong S.A."/>
            <person name="Iwama H."/>
            <person name="Gojobori T."/>
            <person name="Itoh T."/>
            <person name="Niimura Y."/>
            <person name="Fujii Y."/>
            <person name="Habara T."/>
            <person name="Sakai H."/>
            <person name="Sato Y."/>
            <person name="Wilson G."/>
            <person name="Kumar K."/>
            <person name="McCouch S."/>
            <person name="Juretic N."/>
            <person name="Hoen D."/>
            <person name="Wright S."/>
            <person name="Bruskiewich R."/>
            <person name="Bureau T."/>
            <person name="Miyao A."/>
            <person name="Hirochika H."/>
            <person name="Nishikawa T."/>
            <person name="Kadowaki K."/>
            <person name="Sugiura M."/>
            <person name="Burr B."/>
            <person name="Sasaki T."/>
        </authorList>
    </citation>
    <scope>NUCLEOTIDE SEQUENCE [LARGE SCALE GENOMIC DNA]</scope>
    <source>
        <strain evidence="3">cv. Nipponbare</strain>
    </source>
</reference>
<proteinExistence type="predicted"/>